<evidence type="ECO:0000256" key="1">
    <source>
        <dbReference type="SAM" id="MobiDB-lite"/>
    </source>
</evidence>
<name>A0A382BL58_9ZZZZ</name>
<proteinExistence type="predicted"/>
<dbReference type="EMBL" id="UINC01030142">
    <property type="protein sequence ID" value="SVB14042.1"/>
    <property type="molecule type" value="Genomic_DNA"/>
</dbReference>
<evidence type="ECO:0000313" key="2">
    <source>
        <dbReference type="EMBL" id="SVB14042.1"/>
    </source>
</evidence>
<organism evidence="2">
    <name type="scientific">marine metagenome</name>
    <dbReference type="NCBI Taxonomy" id="408172"/>
    <lineage>
        <taxon>unclassified sequences</taxon>
        <taxon>metagenomes</taxon>
        <taxon>ecological metagenomes</taxon>
    </lineage>
</organism>
<dbReference type="Gene3D" id="2.60.120.620">
    <property type="entry name" value="q2cbj1_9rhob like domain"/>
    <property type="match status" value="1"/>
</dbReference>
<sequence>MSYDGPLTEQEKVLIDLRGYILFPAVLSAQEMEPLRTQCEALRRDPEQLPPSDRVLPGGAASELIDHPAVMRVLYEIIDEDTEKLRCENCFLSYRERGDGTQGLASARGGQVGESELFVSIPRWKDSLGHDTRRVGIEWRGKGEGRYGVDPRQPQVQLSEKTRSV</sequence>
<reference evidence="2" key="1">
    <citation type="submission" date="2018-05" db="EMBL/GenBank/DDBJ databases">
        <authorList>
            <person name="Lanie J.A."/>
            <person name="Ng W.-L."/>
            <person name="Kazmierczak K.M."/>
            <person name="Andrzejewski T.M."/>
            <person name="Davidsen T.M."/>
            <person name="Wayne K.J."/>
            <person name="Tettelin H."/>
            <person name="Glass J.I."/>
            <person name="Rusch D."/>
            <person name="Podicherti R."/>
            <person name="Tsui H.-C.T."/>
            <person name="Winkler M.E."/>
        </authorList>
    </citation>
    <scope>NUCLEOTIDE SEQUENCE</scope>
</reference>
<feature type="region of interest" description="Disordered" evidence="1">
    <location>
        <begin position="142"/>
        <end position="165"/>
    </location>
</feature>
<dbReference type="AlphaFoldDB" id="A0A382BL58"/>
<gene>
    <name evidence="2" type="ORF">METZ01_LOCUS166896</name>
</gene>
<accession>A0A382BL58</accession>
<protein>
    <submittedName>
        <fullName evidence="2">Uncharacterized protein</fullName>
    </submittedName>
</protein>